<dbReference type="CDD" id="cd02511">
    <property type="entry name" value="Beta4Glucosyltransferase"/>
    <property type="match status" value="1"/>
</dbReference>
<dbReference type="PANTHER" id="PTHR43630">
    <property type="entry name" value="POLY-BETA-1,6-N-ACETYL-D-GLUCOSAMINE SYNTHASE"/>
    <property type="match status" value="1"/>
</dbReference>
<evidence type="ECO:0000313" key="4">
    <source>
        <dbReference type="Proteomes" id="UP001203284"/>
    </source>
</evidence>
<dbReference type="InterPro" id="IPR029044">
    <property type="entry name" value="Nucleotide-diphossugar_trans"/>
</dbReference>
<dbReference type="RefSeq" id="WP_247025882.1">
    <property type="nucleotide sequence ID" value="NZ_JALKCH010000001.1"/>
</dbReference>
<comment type="caution">
    <text evidence="3">The sequence shown here is derived from an EMBL/GenBank/DDBJ whole genome shotgun (WGS) entry which is preliminary data.</text>
</comment>
<dbReference type="Pfam" id="PF00535">
    <property type="entry name" value="Glycos_transf_2"/>
    <property type="match status" value="1"/>
</dbReference>
<dbReference type="SUPFAM" id="SSF53448">
    <property type="entry name" value="Nucleotide-diphospho-sugar transferases"/>
    <property type="match status" value="1"/>
</dbReference>
<reference evidence="3 4" key="1">
    <citation type="submission" date="2022-04" db="EMBL/GenBank/DDBJ databases">
        <authorList>
            <person name="Grouzdev D.S."/>
            <person name="Pantiukh K.S."/>
            <person name="Krutkina M.S."/>
        </authorList>
    </citation>
    <scope>NUCLEOTIDE SEQUENCE [LARGE SCALE GENOMIC DNA]</scope>
    <source>
        <strain evidence="3 4">6x-1</strain>
    </source>
</reference>
<name>A0ABT0D6P4_9HYPH</name>
<organism evidence="3 4">
    <name type="scientific">Ancylobacter crimeensis</name>
    <dbReference type="NCBI Taxonomy" id="2579147"/>
    <lineage>
        <taxon>Bacteria</taxon>
        <taxon>Pseudomonadati</taxon>
        <taxon>Pseudomonadota</taxon>
        <taxon>Alphaproteobacteria</taxon>
        <taxon>Hyphomicrobiales</taxon>
        <taxon>Xanthobacteraceae</taxon>
        <taxon>Ancylobacter</taxon>
    </lineage>
</organism>
<gene>
    <name evidence="3" type="ORF">MWN34_01635</name>
</gene>
<keyword evidence="4" id="KW-1185">Reference proteome</keyword>
<dbReference type="PANTHER" id="PTHR43630:SF2">
    <property type="entry name" value="GLYCOSYLTRANSFERASE"/>
    <property type="match status" value="1"/>
</dbReference>
<feature type="domain" description="Glycosyltransferase 2-like" evidence="2">
    <location>
        <begin position="4"/>
        <end position="134"/>
    </location>
</feature>
<sequence length="303" mass="34888">MLAVIILTYNEELHIARAIHSVLPIASRIIVVDSFSKDRTVEIARANGAEVLQNTFQSQAQQFQWALDNADLNEDWILRLDADEIIETDLARAINTTLPGLGSDVVGINLKRKHIFLGRWVKHGGRYPLVMLRIWRRGFGRVEQRWMDEHIYVWGGRTITLDGGFADWNLNDLTYFTEKHNKYATREAVEVLNQRYGLLARQEQLSAASSSRSVAAKRWVKEKLYNKIPFTAASLGYFLYRYLFQLGFLDGREGLIYHFLQGYWYRFLVGSKVMEFDGAMAPLPDASARLLELERLTGLNLRT</sequence>
<dbReference type="Gene3D" id="3.90.550.10">
    <property type="entry name" value="Spore Coat Polysaccharide Biosynthesis Protein SpsA, Chain A"/>
    <property type="match status" value="1"/>
</dbReference>
<protein>
    <submittedName>
        <fullName evidence="3">Glycosyltransferase family 2 protein</fullName>
    </submittedName>
</protein>
<dbReference type="InterPro" id="IPR001173">
    <property type="entry name" value="Glyco_trans_2-like"/>
</dbReference>
<evidence type="ECO:0000256" key="1">
    <source>
        <dbReference type="ARBA" id="ARBA00038494"/>
    </source>
</evidence>
<dbReference type="EMBL" id="JALKCH010000001">
    <property type="protein sequence ID" value="MCK0195607.1"/>
    <property type="molecule type" value="Genomic_DNA"/>
</dbReference>
<accession>A0ABT0D6P4</accession>
<dbReference type="Proteomes" id="UP001203284">
    <property type="component" value="Unassembled WGS sequence"/>
</dbReference>
<evidence type="ECO:0000313" key="3">
    <source>
        <dbReference type="EMBL" id="MCK0195607.1"/>
    </source>
</evidence>
<proteinExistence type="inferred from homology"/>
<evidence type="ECO:0000259" key="2">
    <source>
        <dbReference type="Pfam" id="PF00535"/>
    </source>
</evidence>
<comment type="similarity">
    <text evidence="1">Belongs to the glycosyltransferase 2 family. WaaE/KdtX subfamily.</text>
</comment>